<sequence length="307" mass="33334">MTRAAASLRDAPAPLQHAPEDPADAAVAGGEPTGTTGPAGRAADGQVPGFHVRLSNFEGPFDLLQQLIGARRMDVTEVALSQVTDEFLAYLADLGDRADLDVVTEFLVVAATLLDIKAARLLPQHEEDGDEDLAVLEARDLLFARLLAYRAYQQVAALFAELEAAAPRRYPRAVTLEPRYLGLLPQVRIGLSAERFAQLAVQAFAPRPVPEVSLAHIHTSTVSVADHTAAIRTLLRDREQATFGELVAECTRTLEVVARFLGLLHLYRESSVVFDQREPLGLLTVRWTGPTDEAAGDPAGDRPEEYE</sequence>
<proteinExistence type="predicted"/>
<dbReference type="Gene3D" id="6.10.250.2410">
    <property type="match status" value="1"/>
</dbReference>
<evidence type="ECO:0000313" key="5">
    <source>
        <dbReference type="Proteomes" id="UP000655208"/>
    </source>
</evidence>
<protein>
    <recommendedName>
        <fullName evidence="2">Segregation and condensation protein A</fullName>
    </recommendedName>
</protein>
<feature type="region of interest" description="Disordered" evidence="3">
    <location>
        <begin position="1"/>
        <end position="45"/>
    </location>
</feature>
<dbReference type="Proteomes" id="UP000655208">
    <property type="component" value="Unassembled WGS sequence"/>
</dbReference>
<dbReference type="PANTHER" id="PTHR33969">
    <property type="entry name" value="SEGREGATION AND CONDENSATION PROTEIN A"/>
    <property type="match status" value="1"/>
</dbReference>
<name>A0A917T8L4_9ACTN</name>
<organism evidence="4 5">
    <name type="scientific">Nakamurella endophytica</name>
    <dbReference type="NCBI Taxonomy" id="1748367"/>
    <lineage>
        <taxon>Bacteria</taxon>
        <taxon>Bacillati</taxon>
        <taxon>Actinomycetota</taxon>
        <taxon>Actinomycetes</taxon>
        <taxon>Nakamurellales</taxon>
        <taxon>Nakamurellaceae</taxon>
        <taxon>Nakamurella</taxon>
    </lineage>
</organism>
<keyword evidence="5" id="KW-1185">Reference proteome</keyword>
<dbReference type="InterPro" id="IPR003768">
    <property type="entry name" value="ScpA"/>
</dbReference>
<keyword evidence="1" id="KW-0159">Chromosome partition</keyword>
<reference evidence="4" key="1">
    <citation type="journal article" date="2014" name="Int. J. Syst. Evol. Microbiol.">
        <title>Complete genome sequence of Corynebacterium casei LMG S-19264T (=DSM 44701T), isolated from a smear-ripened cheese.</title>
        <authorList>
            <consortium name="US DOE Joint Genome Institute (JGI-PGF)"/>
            <person name="Walter F."/>
            <person name="Albersmeier A."/>
            <person name="Kalinowski J."/>
            <person name="Ruckert C."/>
        </authorList>
    </citation>
    <scope>NUCLEOTIDE SEQUENCE</scope>
    <source>
        <strain evidence="4">CGMCC 4.7308</strain>
    </source>
</reference>
<evidence type="ECO:0000256" key="3">
    <source>
        <dbReference type="SAM" id="MobiDB-lite"/>
    </source>
</evidence>
<comment type="caution">
    <text evidence="4">The sequence shown here is derived from an EMBL/GenBank/DDBJ whole genome shotgun (WGS) entry which is preliminary data.</text>
</comment>
<dbReference type="PANTHER" id="PTHR33969:SF2">
    <property type="entry name" value="SEGREGATION AND CONDENSATION PROTEIN A"/>
    <property type="match status" value="1"/>
</dbReference>
<dbReference type="EMBL" id="BMNA01000011">
    <property type="protein sequence ID" value="GGM13361.1"/>
    <property type="molecule type" value="Genomic_DNA"/>
</dbReference>
<evidence type="ECO:0000313" key="4">
    <source>
        <dbReference type="EMBL" id="GGM13361.1"/>
    </source>
</evidence>
<reference evidence="4" key="2">
    <citation type="submission" date="2020-09" db="EMBL/GenBank/DDBJ databases">
        <authorList>
            <person name="Sun Q."/>
            <person name="Zhou Y."/>
        </authorList>
    </citation>
    <scope>NUCLEOTIDE SEQUENCE</scope>
    <source>
        <strain evidence="4">CGMCC 4.7308</strain>
    </source>
</reference>
<accession>A0A917T8L4</accession>
<dbReference type="RefSeq" id="WP_188944069.1">
    <property type="nucleotide sequence ID" value="NZ_BMNA01000011.1"/>
</dbReference>
<evidence type="ECO:0000256" key="2">
    <source>
        <dbReference type="ARBA" id="ARBA00044777"/>
    </source>
</evidence>
<dbReference type="Pfam" id="PF02616">
    <property type="entry name" value="SMC_ScpA"/>
    <property type="match status" value="1"/>
</dbReference>
<dbReference type="GO" id="GO:0007059">
    <property type="term" value="P:chromosome segregation"/>
    <property type="evidence" value="ECO:0007669"/>
    <property type="project" value="UniProtKB-KW"/>
</dbReference>
<dbReference type="AlphaFoldDB" id="A0A917T8L4"/>
<gene>
    <name evidence="4" type="primary">scpA</name>
    <name evidence="4" type="ORF">GCM10011594_36600</name>
</gene>
<feature type="compositionally biased region" description="Low complexity" evidence="3">
    <location>
        <begin position="25"/>
        <end position="45"/>
    </location>
</feature>
<evidence type="ECO:0000256" key="1">
    <source>
        <dbReference type="ARBA" id="ARBA00022829"/>
    </source>
</evidence>